<dbReference type="AlphaFoldDB" id="A0AAW0DX47"/>
<feature type="compositionally biased region" description="Low complexity" evidence="1">
    <location>
        <begin position="148"/>
        <end position="168"/>
    </location>
</feature>
<evidence type="ECO:0000313" key="3">
    <source>
        <dbReference type="Proteomes" id="UP001383192"/>
    </source>
</evidence>
<name>A0AAW0DX47_9AGAR</name>
<organism evidence="2 3">
    <name type="scientific">Paramarasmius palmivorus</name>
    <dbReference type="NCBI Taxonomy" id="297713"/>
    <lineage>
        <taxon>Eukaryota</taxon>
        <taxon>Fungi</taxon>
        <taxon>Dikarya</taxon>
        <taxon>Basidiomycota</taxon>
        <taxon>Agaricomycotina</taxon>
        <taxon>Agaricomycetes</taxon>
        <taxon>Agaricomycetidae</taxon>
        <taxon>Agaricales</taxon>
        <taxon>Marasmiineae</taxon>
        <taxon>Marasmiaceae</taxon>
        <taxon>Paramarasmius</taxon>
    </lineage>
</organism>
<accession>A0AAW0DX47</accession>
<gene>
    <name evidence="2" type="ORF">VNI00_002727</name>
</gene>
<evidence type="ECO:0000256" key="1">
    <source>
        <dbReference type="SAM" id="MobiDB-lite"/>
    </source>
</evidence>
<feature type="region of interest" description="Disordered" evidence="1">
    <location>
        <begin position="143"/>
        <end position="168"/>
    </location>
</feature>
<dbReference type="Proteomes" id="UP001383192">
    <property type="component" value="Unassembled WGS sequence"/>
</dbReference>
<evidence type="ECO:0000313" key="2">
    <source>
        <dbReference type="EMBL" id="KAK7056175.1"/>
    </source>
</evidence>
<comment type="caution">
    <text evidence="2">The sequence shown here is derived from an EMBL/GenBank/DDBJ whole genome shotgun (WGS) entry which is preliminary data.</text>
</comment>
<sequence length="288" mass="31949">MDTDFCLTCQCHFDGPGVFCSRECQQPSYVHIRSPSEFDGDEDNDYFTDDVEEPIYHRVEDASAHTPSSSSPNLQYIRQWAANIPAGPPPDTPQVPPIQTIYPRPKLLSSSQKPMPPSLCMSKPDTSSLGNYKQKIASTSTLNIDTLPSPATESSLATPTSSTSPVAFPSKQKSSTLFSFVRSYVSPHAHHSYAKEIASHLSPSHSLSPSECGDHEEHESAIWWIPDVPLQDSPLKKSPAQLISKKRESDHYHCFQPGYVPRRSIPHSIKHDVPPHHSRGRQISRAIA</sequence>
<proteinExistence type="predicted"/>
<protein>
    <submittedName>
        <fullName evidence="2">Uncharacterized protein</fullName>
    </submittedName>
</protein>
<keyword evidence="3" id="KW-1185">Reference proteome</keyword>
<feature type="region of interest" description="Disordered" evidence="1">
    <location>
        <begin position="269"/>
        <end position="288"/>
    </location>
</feature>
<reference evidence="2 3" key="1">
    <citation type="submission" date="2024-01" db="EMBL/GenBank/DDBJ databases">
        <title>A draft genome for a cacao thread blight-causing isolate of Paramarasmius palmivorus.</title>
        <authorList>
            <person name="Baruah I.K."/>
            <person name="Bukari Y."/>
            <person name="Amoako-Attah I."/>
            <person name="Meinhardt L.W."/>
            <person name="Bailey B.A."/>
            <person name="Cohen S.P."/>
        </authorList>
    </citation>
    <scope>NUCLEOTIDE SEQUENCE [LARGE SCALE GENOMIC DNA]</scope>
    <source>
        <strain evidence="2 3">GH-12</strain>
    </source>
</reference>
<dbReference type="EMBL" id="JAYKXP010000007">
    <property type="protein sequence ID" value="KAK7056175.1"/>
    <property type="molecule type" value="Genomic_DNA"/>
</dbReference>